<dbReference type="Gene3D" id="2.180.10.10">
    <property type="entry name" value="RHS repeat-associated core"/>
    <property type="match status" value="1"/>
</dbReference>
<dbReference type="RefSeq" id="WP_070734523.1">
    <property type="nucleotide sequence ID" value="NZ_MDZC01000065.1"/>
</dbReference>
<dbReference type="OrthoDB" id="9791139at2"/>
<comment type="caution">
    <text evidence="1">The sequence shown here is derived from an EMBL/GenBank/DDBJ whole genome shotgun (WGS) entry which is preliminary data.</text>
</comment>
<accession>A0A1G1T261</accession>
<dbReference type="AlphaFoldDB" id="A0A1G1T261"/>
<sequence length="255" mass="30489">MKLVSEIIKDQKGEIFSWDEFFYNEIGKVIRQVFKDDKGNRKFYKTFDYDEQGNCIKITEFSDDNEIQVSFEYSYDNNNNQIKTIERTAEGNIYDWTEIVIESDTNLKVWLAKDENGNIIHKTIENSLDHSQKRFNDKDQLYEIHLAKFDQANRLVQKLITDEKGNEKEKHLYEYQGQKEVWNFILNGSTIKTEESVYDNNKNLIHRIRKDSNGKCLEWYGFEYDKWNNKTKYFGGLEEGKQIGFKTFELTYDND</sequence>
<protein>
    <submittedName>
        <fullName evidence="1">Uncharacterized protein</fullName>
    </submittedName>
</protein>
<evidence type="ECO:0000313" key="1">
    <source>
        <dbReference type="EMBL" id="OGX84937.1"/>
    </source>
</evidence>
<dbReference type="EMBL" id="MDZC01000065">
    <property type="protein sequence ID" value="OGX84937.1"/>
    <property type="molecule type" value="Genomic_DNA"/>
</dbReference>
<gene>
    <name evidence="1" type="ORF">BEN48_15360</name>
</gene>
<keyword evidence="2" id="KW-1185">Reference proteome</keyword>
<evidence type="ECO:0000313" key="2">
    <source>
        <dbReference type="Proteomes" id="UP000177791"/>
    </source>
</evidence>
<proteinExistence type="predicted"/>
<name>A0A1G1T261_9BACT</name>
<organism evidence="1 2">
    <name type="scientific">Hymenobacter glacialis</name>
    <dbReference type="NCBI Taxonomy" id="1908236"/>
    <lineage>
        <taxon>Bacteria</taxon>
        <taxon>Pseudomonadati</taxon>
        <taxon>Bacteroidota</taxon>
        <taxon>Cytophagia</taxon>
        <taxon>Cytophagales</taxon>
        <taxon>Hymenobacteraceae</taxon>
        <taxon>Hymenobacter</taxon>
    </lineage>
</organism>
<reference evidence="1 2" key="1">
    <citation type="submission" date="2016-08" db="EMBL/GenBank/DDBJ databases">
        <title>Hymenobacter coccineus sp. nov., Hymenobacter lapidarius sp. nov. and Hymenobacter glacialis sp. nov., isolated from Antarctic soil.</title>
        <authorList>
            <person name="Sedlacek I."/>
            <person name="Kralova S."/>
            <person name="Kyrova K."/>
            <person name="Maslanova I."/>
            <person name="Stankova E."/>
            <person name="Vrbovska V."/>
            <person name="Nemec M."/>
            <person name="Bartak M."/>
            <person name="Svec P."/>
            <person name="Busse H.-J."/>
            <person name="Pantucek R."/>
        </authorList>
    </citation>
    <scope>NUCLEOTIDE SEQUENCE [LARGE SCALE GENOMIC DNA]</scope>
    <source>
        <strain evidence="1 2">CCM 8648</strain>
    </source>
</reference>
<dbReference type="Proteomes" id="UP000177791">
    <property type="component" value="Unassembled WGS sequence"/>
</dbReference>